<sequence>MPFAEVMDDKKRIGNEILDKASKKLGEFNCTKEILFGYADKEILGYSSKNNIDTIIMAKNTKKKFSGIVGSVTSQVLKKTNCVMIILPQA</sequence>
<dbReference type="Proteomes" id="UP000175744">
    <property type="component" value="Unassembled WGS sequence"/>
</dbReference>
<evidence type="ECO:0000313" key="2">
    <source>
        <dbReference type="EMBL" id="OFH99483.1"/>
    </source>
</evidence>
<protein>
    <submittedName>
        <fullName evidence="2">Universal stress protein family protein</fullName>
    </submittedName>
</protein>
<comment type="caution">
    <text evidence="2">The sequence shown here is derived from an EMBL/GenBank/DDBJ whole genome shotgun (WGS) entry which is preliminary data.</text>
</comment>
<organism evidence="2 3">
    <name type="scientific">Clostridium acetireducens DSM 10703</name>
    <dbReference type="NCBI Taxonomy" id="1121290"/>
    <lineage>
        <taxon>Bacteria</taxon>
        <taxon>Bacillati</taxon>
        <taxon>Bacillota</taxon>
        <taxon>Clostridia</taxon>
        <taxon>Eubacteriales</taxon>
        <taxon>Clostridiaceae</taxon>
        <taxon>Clostridium</taxon>
    </lineage>
</organism>
<dbReference type="AlphaFoldDB" id="A0A1E8EW54"/>
<keyword evidence="3" id="KW-1185">Reference proteome</keyword>
<evidence type="ECO:0000313" key="3">
    <source>
        <dbReference type="Proteomes" id="UP000175744"/>
    </source>
</evidence>
<reference evidence="2 3" key="1">
    <citation type="submission" date="2016-06" db="EMBL/GenBank/DDBJ databases">
        <title>Genome sequence of Clostridium acetireducens DSM 10703.</title>
        <authorList>
            <person name="Poehlein A."/>
            <person name="Fluechter S."/>
            <person name="Duerre P."/>
            <person name="Daniel R."/>
        </authorList>
    </citation>
    <scope>NUCLEOTIDE SEQUENCE [LARGE SCALE GENOMIC DNA]</scope>
    <source>
        <strain evidence="2 3">DSM 10703</strain>
    </source>
</reference>
<dbReference type="InterPro" id="IPR006016">
    <property type="entry name" value="UspA"/>
</dbReference>
<evidence type="ECO:0000259" key="1">
    <source>
        <dbReference type="Pfam" id="PF00582"/>
    </source>
</evidence>
<dbReference type="InterPro" id="IPR014729">
    <property type="entry name" value="Rossmann-like_a/b/a_fold"/>
</dbReference>
<dbReference type="OrthoDB" id="9794782at2"/>
<dbReference type="STRING" id="1121290.CLAOCE_22170"/>
<dbReference type="Gene3D" id="3.40.50.620">
    <property type="entry name" value="HUPs"/>
    <property type="match status" value="1"/>
</dbReference>
<accession>A0A1E8EW54</accession>
<dbReference type="CDD" id="cd00293">
    <property type="entry name" value="USP-like"/>
    <property type="match status" value="1"/>
</dbReference>
<gene>
    <name evidence="2" type="ORF">CLOACE_22170</name>
</gene>
<dbReference type="SUPFAM" id="SSF52402">
    <property type="entry name" value="Adenine nucleotide alpha hydrolases-like"/>
    <property type="match status" value="1"/>
</dbReference>
<dbReference type="Pfam" id="PF00582">
    <property type="entry name" value="Usp"/>
    <property type="match status" value="1"/>
</dbReference>
<feature type="domain" description="UspA" evidence="1">
    <location>
        <begin position="19"/>
        <end position="87"/>
    </location>
</feature>
<proteinExistence type="predicted"/>
<name>A0A1E8EW54_9CLOT</name>
<dbReference type="RefSeq" id="WP_070111314.1">
    <property type="nucleotide sequence ID" value="NZ_LZFO01000053.1"/>
</dbReference>
<dbReference type="EMBL" id="LZFO01000053">
    <property type="protein sequence ID" value="OFH99483.1"/>
    <property type="molecule type" value="Genomic_DNA"/>
</dbReference>